<evidence type="ECO:0000256" key="1">
    <source>
        <dbReference type="SAM" id="MobiDB-lite"/>
    </source>
</evidence>
<feature type="signal peptide" evidence="2">
    <location>
        <begin position="1"/>
        <end position="21"/>
    </location>
</feature>
<dbReference type="SUPFAM" id="SSF52833">
    <property type="entry name" value="Thioredoxin-like"/>
    <property type="match status" value="1"/>
</dbReference>
<dbReference type="EMBL" id="CAMPGE010020191">
    <property type="protein sequence ID" value="CAI2378462.1"/>
    <property type="molecule type" value="Genomic_DNA"/>
</dbReference>
<evidence type="ECO:0000313" key="4">
    <source>
        <dbReference type="Proteomes" id="UP001295684"/>
    </source>
</evidence>
<evidence type="ECO:0008006" key="5">
    <source>
        <dbReference type="Google" id="ProtNLM"/>
    </source>
</evidence>
<keyword evidence="4" id="KW-1185">Reference proteome</keyword>
<gene>
    <name evidence="3" type="ORF">ECRASSUSDP1_LOCUS19859</name>
</gene>
<sequence length="255" mass="28470">MNTCKIIVLTITLLSLSARSAIYEARNSDDVDFFMTHNPQENSALLFYDPNEEASFETGKNIEKVSGVFKNIGEEGRTQESWVDQLNDKVHLMRIDVTKLENSQVVNDFRVNQTPLLILFDQGDVQLMEVISGKTFEHVKDIYQQKINERFGGGESGEVSDREIQVAQKAADDAKKAAADALEALAQAKQALKDHIEKQDQQNQEQNNEQSQNSSQKCAEGSRKEGSTPAVENLLSGVPAGYQLEYMPVLTKVSR</sequence>
<protein>
    <recommendedName>
        <fullName evidence="5">Thioredoxin domain-containing protein</fullName>
    </recommendedName>
</protein>
<dbReference type="InterPro" id="IPR036249">
    <property type="entry name" value="Thioredoxin-like_sf"/>
</dbReference>
<feature type="chain" id="PRO_5042191806" description="Thioredoxin domain-containing protein" evidence="2">
    <location>
        <begin position="22"/>
        <end position="255"/>
    </location>
</feature>
<feature type="compositionally biased region" description="Low complexity" evidence="1">
    <location>
        <begin position="201"/>
        <end position="216"/>
    </location>
</feature>
<name>A0AAD1XT51_EUPCR</name>
<feature type="region of interest" description="Disordered" evidence="1">
    <location>
        <begin position="193"/>
        <end position="237"/>
    </location>
</feature>
<accession>A0AAD1XT51</accession>
<dbReference type="Gene3D" id="3.40.30.10">
    <property type="entry name" value="Glutaredoxin"/>
    <property type="match status" value="1"/>
</dbReference>
<keyword evidence="2" id="KW-0732">Signal</keyword>
<dbReference type="Proteomes" id="UP001295684">
    <property type="component" value="Unassembled WGS sequence"/>
</dbReference>
<organism evidence="3 4">
    <name type="scientific">Euplotes crassus</name>
    <dbReference type="NCBI Taxonomy" id="5936"/>
    <lineage>
        <taxon>Eukaryota</taxon>
        <taxon>Sar</taxon>
        <taxon>Alveolata</taxon>
        <taxon>Ciliophora</taxon>
        <taxon>Intramacronucleata</taxon>
        <taxon>Spirotrichea</taxon>
        <taxon>Hypotrichia</taxon>
        <taxon>Euplotida</taxon>
        <taxon>Euplotidae</taxon>
        <taxon>Moneuplotes</taxon>
    </lineage>
</organism>
<comment type="caution">
    <text evidence="3">The sequence shown here is derived from an EMBL/GenBank/DDBJ whole genome shotgun (WGS) entry which is preliminary data.</text>
</comment>
<reference evidence="3" key="1">
    <citation type="submission" date="2023-07" db="EMBL/GenBank/DDBJ databases">
        <authorList>
            <consortium name="AG Swart"/>
            <person name="Singh M."/>
            <person name="Singh A."/>
            <person name="Seah K."/>
            <person name="Emmerich C."/>
        </authorList>
    </citation>
    <scope>NUCLEOTIDE SEQUENCE</scope>
    <source>
        <strain evidence="3">DP1</strain>
    </source>
</reference>
<evidence type="ECO:0000256" key="2">
    <source>
        <dbReference type="SAM" id="SignalP"/>
    </source>
</evidence>
<proteinExistence type="predicted"/>
<evidence type="ECO:0000313" key="3">
    <source>
        <dbReference type="EMBL" id="CAI2378462.1"/>
    </source>
</evidence>
<dbReference type="AlphaFoldDB" id="A0AAD1XT51"/>